<dbReference type="InterPro" id="IPR010419">
    <property type="entry name" value="CO_DH_gsu"/>
</dbReference>
<name>A0ABU4HZG9_9ACTN</name>
<dbReference type="RefSeq" id="WP_318600361.1">
    <property type="nucleotide sequence ID" value="NZ_JAWSTH010000108.1"/>
</dbReference>
<gene>
    <name evidence="1" type="ORF">R7226_26285</name>
</gene>
<protein>
    <submittedName>
        <fullName evidence="1">SRPBCC domain-containing protein</fullName>
    </submittedName>
</protein>
<sequence>MIVSGSVALAAAPGAVRAVLEDPETLSRALPNVDRFGWSDGPAEGSFAVTIRPALALGEIPVRTVWQRLESTGVADAASAEASADGPLRYRVEGRTDEQRVDLDVLLEIAPGDSAAASRVSWQLGVHVTGTLRAAGQRVIAPIVERQVRLVLEAAGEEAAR</sequence>
<evidence type="ECO:0000313" key="1">
    <source>
        <dbReference type="EMBL" id="MDW5597890.1"/>
    </source>
</evidence>
<dbReference type="Proteomes" id="UP001284601">
    <property type="component" value="Unassembled WGS sequence"/>
</dbReference>
<dbReference type="EMBL" id="JAWSTH010000108">
    <property type="protein sequence ID" value="MDW5597890.1"/>
    <property type="molecule type" value="Genomic_DNA"/>
</dbReference>
<reference evidence="2" key="1">
    <citation type="submission" date="2023-07" db="EMBL/GenBank/DDBJ databases">
        <title>Conexibacter stalactiti sp. nov., isolated from stalactites in a lava cave and emended description of the genus Conexibacter.</title>
        <authorList>
            <person name="Lee S.D."/>
        </authorList>
    </citation>
    <scope>NUCLEOTIDE SEQUENCE [LARGE SCALE GENOMIC DNA]</scope>
    <source>
        <strain evidence="2">KCTC 39840</strain>
    </source>
</reference>
<accession>A0ABU4HZG9</accession>
<dbReference type="InterPro" id="IPR023393">
    <property type="entry name" value="START-like_dom_sf"/>
</dbReference>
<evidence type="ECO:0000313" key="2">
    <source>
        <dbReference type="Proteomes" id="UP001284601"/>
    </source>
</evidence>
<comment type="caution">
    <text evidence="1">The sequence shown here is derived from an EMBL/GenBank/DDBJ whole genome shotgun (WGS) entry which is preliminary data.</text>
</comment>
<proteinExistence type="predicted"/>
<dbReference type="SUPFAM" id="SSF55961">
    <property type="entry name" value="Bet v1-like"/>
    <property type="match status" value="1"/>
</dbReference>
<dbReference type="Gene3D" id="3.30.530.20">
    <property type="match status" value="1"/>
</dbReference>
<dbReference type="Pfam" id="PF06240">
    <property type="entry name" value="COXG"/>
    <property type="match status" value="1"/>
</dbReference>
<organism evidence="1 2">
    <name type="scientific">Conexibacter stalactiti</name>
    <dbReference type="NCBI Taxonomy" id="1940611"/>
    <lineage>
        <taxon>Bacteria</taxon>
        <taxon>Bacillati</taxon>
        <taxon>Actinomycetota</taxon>
        <taxon>Thermoleophilia</taxon>
        <taxon>Solirubrobacterales</taxon>
        <taxon>Conexibacteraceae</taxon>
        <taxon>Conexibacter</taxon>
    </lineage>
</organism>
<keyword evidence="2" id="KW-1185">Reference proteome</keyword>